<dbReference type="Proteomes" id="UP000078046">
    <property type="component" value="Unassembled WGS sequence"/>
</dbReference>
<dbReference type="OrthoDB" id="427030at2759"/>
<dbReference type="GO" id="GO:0016514">
    <property type="term" value="C:SWI/SNF complex"/>
    <property type="evidence" value="ECO:0007669"/>
    <property type="project" value="TreeGrafter"/>
</dbReference>
<comment type="caution">
    <text evidence="4">The sequence shown here is derived from an EMBL/GenBank/DDBJ whole genome shotgun (WGS) entry which is preliminary data.</text>
</comment>
<evidence type="ECO:0000259" key="3">
    <source>
        <dbReference type="PROSITE" id="PS50118"/>
    </source>
</evidence>
<dbReference type="InterPro" id="IPR036910">
    <property type="entry name" value="HMG_box_dom_sf"/>
</dbReference>
<dbReference type="EMBL" id="LWCA01000132">
    <property type="protein sequence ID" value="OAF70581.1"/>
    <property type="molecule type" value="Genomic_DNA"/>
</dbReference>
<feature type="domain" description="HMG box" evidence="3">
    <location>
        <begin position="14"/>
        <end position="82"/>
    </location>
</feature>
<feature type="region of interest" description="Disordered" evidence="2">
    <location>
        <begin position="1"/>
        <end position="20"/>
    </location>
</feature>
<dbReference type="SMART" id="SM00398">
    <property type="entry name" value="HMG"/>
    <property type="match status" value="1"/>
</dbReference>
<dbReference type="PROSITE" id="PS50118">
    <property type="entry name" value="HMG_BOX_2"/>
    <property type="match status" value="1"/>
</dbReference>
<keyword evidence="5" id="KW-1185">Reference proteome</keyword>
<name>A0A177BAM0_9BILA</name>
<dbReference type="GO" id="GO:0045892">
    <property type="term" value="P:negative regulation of DNA-templated transcription"/>
    <property type="evidence" value="ECO:0007669"/>
    <property type="project" value="TreeGrafter"/>
</dbReference>
<evidence type="ECO:0000313" key="5">
    <source>
        <dbReference type="Proteomes" id="UP000078046"/>
    </source>
</evidence>
<dbReference type="CDD" id="cd21983">
    <property type="entry name" value="HMG-box_SMARCE1"/>
    <property type="match status" value="1"/>
</dbReference>
<keyword evidence="1" id="KW-0539">Nucleus</keyword>
<dbReference type="GO" id="GO:0031492">
    <property type="term" value="F:nucleosomal DNA binding"/>
    <property type="evidence" value="ECO:0007669"/>
    <property type="project" value="TreeGrafter"/>
</dbReference>
<dbReference type="AlphaFoldDB" id="A0A177BAM0"/>
<evidence type="ECO:0000313" key="4">
    <source>
        <dbReference type="EMBL" id="OAF70581.1"/>
    </source>
</evidence>
<organism evidence="4 5">
    <name type="scientific">Intoshia linei</name>
    <dbReference type="NCBI Taxonomy" id="1819745"/>
    <lineage>
        <taxon>Eukaryota</taxon>
        <taxon>Metazoa</taxon>
        <taxon>Spiralia</taxon>
        <taxon>Lophotrochozoa</taxon>
        <taxon>Mesozoa</taxon>
        <taxon>Orthonectida</taxon>
        <taxon>Rhopaluridae</taxon>
        <taxon>Intoshia</taxon>
    </lineage>
</organism>
<gene>
    <name evidence="4" type="ORF">A3Q56_01628</name>
</gene>
<feature type="DNA-binding region" description="HMG box" evidence="1">
    <location>
        <begin position="14"/>
        <end position="82"/>
    </location>
</feature>
<proteinExistence type="predicted"/>
<evidence type="ECO:0000256" key="2">
    <source>
        <dbReference type="SAM" id="MobiDB-lite"/>
    </source>
</evidence>
<dbReference type="InterPro" id="IPR009071">
    <property type="entry name" value="HMG_box_dom"/>
</dbReference>
<accession>A0A177BAM0</accession>
<keyword evidence="1" id="KW-0238">DNA-binding</keyword>
<protein>
    <recommendedName>
        <fullName evidence="3">HMG box domain-containing protein</fullName>
    </recommendedName>
</protein>
<dbReference type="Pfam" id="PF00505">
    <property type="entry name" value="HMG_box"/>
    <property type="match status" value="1"/>
</dbReference>
<dbReference type="GO" id="GO:0016922">
    <property type="term" value="F:nuclear receptor binding"/>
    <property type="evidence" value="ECO:0007669"/>
    <property type="project" value="TreeGrafter"/>
</dbReference>
<dbReference type="SUPFAM" id="SSF47095">
    <property type="entry name" value="HMG-box"/>
    <property type="match status" value="1"/>
</dbReference>
<dbReference type="PANTHER" id="PTHR46232">
    <property type="entry name" value="SMARCE1 REGULATOR OF CHROMATIN"/>
    <property type="match status" value="1"/>
</dbReference>
<dbReference type="Gene3D" id="1.10.30.10">
    <property type="entry name" value="High mobility group box domain"/>
    <property type="match status" value="1"/>
</dbReference>
<reference evidence="4 5" key="1">
    <citation type="submission" date="2016-04" db="EMBL/GenBank/DDBJ databases">
        <title>The genome of Intoshia linei affirms orthonectids as highly simplified spiralians.</title>
        <authorList>
            <person name="Mikhailov K.V."/>
            <person name="Slusarev G.S."/>
            <person name="Nikitin M.A."/>
            <person name="Logacheva M.D."/>
            <person name="Penin A."/>
            <person name="Aleoshin V."/>
            <person name="Panchin Y.V."/>
        </authorList>
    </citation>
    <scope>NUCLEOTIDE SEQUENCE [LARGE SCALE GENOMIC DNA]</scope>
    <source>
        <strain evidence="4">Intl2013</strain>
        <tissue evidence="4">Whole animal</tissue>
    </source>
</reference>
<dbReference type="PANTHER" id="PTHR46232:SF1">
    <property type="entry name" value="SWI_SNF-RELATED MATRIX-ASSOCIATED ACTIN-DEPENDENT REGULATOR OF CHROMATIN SUBFAMILY E MEMBER 1"/>
    <property type="match status" value="1"/>
</dbReference>
<evidence type="ECO:0000256" key="1">
    <source>
        <dbReference type="PROSITE-ProRule" id="PRU00267"/>
    </source>
</evidence>
<sequence>MSTAEPQPQHPKPPKRPLTPYMRFSKSMWPSVKSTHQDLTVCEIGSTIGKMWRGLTDVEKKVYNDGFLEEKKQYEVILADYMKETGLTISEIYKRGKKKESFKRNSNSQAQIKEHVRAALMKAKNNSNIRSTMQSQSYPSVSNHMQINQKDMQNRQFAIQQNPNYCRMNQGQHPNNQPQMQPPNFPQFVISGFNNGMGNPPQQYGNNPRPMMYIQNNSIPNTWNEQLPHFSQIWTNPQNNDLNGTKNQQNMVTLPGGQQGFIVQQRFNSPNMTPMSMANQTPVYIQTNPSQIAMQNQQIAIPSQIQGNAKIQAQQGQQNLQRTQQMQPSQGQGVQRIQITPVQGGQQNNLVQNVQVVSNNGNNVNVSPNNHNTELEPNNQVHIQSQLPTMVNQQFQPQYTQYSNNMEGQNGSQNMKIEGWTWPIVLNAANMQGAPSGAPNPNHVEGNDNGQIIVMQSMVPVQNNTDYIYTNQNSQVNYSTNNDSANKIIKTETASNWVNNNLNEVSDASDVQNWQNTSGYSQVTMAHDRNETEKTKTDV</sequence>